<comment type="caution">
    <text evidence="5">The sequence shown here is derived from an EMBL/GenBank/DDBJ whole genome shotgun (WGS) entry which is preliminary data.</text>
</comment>
<dbReference type="EMBL" id="SLWB01000007">
    <property type="protein sequence ID" value="TCN67674.1"/>
    <property type="molecule type" value="Genomic_DNA"/>
</dbReference>
<evidence type="ECO:0000313" key="6">
    <source>
        <dbReference type="Proteomes" id="UP000294830"/>
    </source>
</evidence>
<accession>A0A4R2EMI0</accession>
<protein>
    <submittedName>
        <fullName evidence="5">Type I restriction enzyme S subunit</fullName>
    </submittedName>
</protein>
<comment type="similarity">
    <text evidence="1">Belongs to the type-I restriction system S methylase family.</text>
</comment>
<evidence type="ECO:0000259" key="4">
    <source>
        <dbReference type="Pfam" id="PF01420"/>
    </source>
</evidence>
<feature type="domain" description="Type I restriction modification DNA specificity" evidence="4">
    <location>
        <begin position="3"/>
        <end position="160"/>
    </location>
</feature>
<gene>
    <name evidence="5" type="ORF">CLV25_107133</name>
</gene>
<dbReference type="InterPro" id="IPR044946">
    <property type="entry name" value="Restrct_endonuc_typeI_TRD_sf"/>
</dbReference>
<dbReference type="GO" id="GO:0003677">
    <property type="term" value="F:DNA binding"/>
    <property type="evidence" value="ECO:0007669"/>
    <property type="project" value="UniProtKB-KW"/>
</dbReference>
<evidence type="ECO:0000256" key="3">
    <source>
        <dbReference type="ARBA" id="ARBA00023125"/>
    </source>
</evidence>
<dbReference type="GO" id="GO:0009307">
    <property type="term" value="P:DNA restriction-modification system"/>
    <property type="evidence" value="ECO:0007669"/>
    <property type="project" value="UniProtKB-KW"/>
</dbReference>
<dbReference type="Proteomes" id="UP000294830">
    <property type="component" value="Unassembled WGS sequence"/>
</dbReference>
<evidence type="ECO:0000256" key="2">
    <source>
        <dbReference type="ARBA" id="ARBA00022747"/>
    </source>
</evidence>
<feature type="domain" description="Type I restriction modification DNA specificity" evidence="4">
    <location>
        <begin position="258"/>
        <end position="407"/>
    </location>
</feature>
<evidence type="ECO:0000313" key="5">
    <source>
        <dbReference type="EMBL" id="TCN67674.1"/>
    </source>
</evidence>
<dbReference type="SUPFAM" id="SSF116734">
    <property type="entry name" value="DNA methylase specificity domain"/>
    <property type="match status" value="2"/>
</dbReference>
<evidence type="ECO:0000256" key="1">
    <source>
        <dbReference type="ARBA" id="ARBA00010923"/>
    </source>
</evidence>
<dbReference type="InterPro" id="IPR000055">
    <property type="entry name" value="Restrct_endonuc_typeI_TRD"/>
</dbReference>
<sequence length="426" mass="48649">MSMMQIKKLFHYEKGSLQSSKCIPGEYVFITASSDWKSHKEYTHNCEALIFAAAASGSLGRTHYVNGKFISSDLCFIITPKDSERYPVDLKFYHLLFQAFKDDIVKNTKAGTSKEAIGLSAFGKYEIPYFDIEKQKETKDKFVNVQGSTNLFTSELNQQLDLVKQLRQAFLREAMQGKLVPQDPNDEPASVLLEKIKVEKERLIKEKKIKKDKPLPPITEDEIPYELPEGWIWCRGDFLAKYIDPHPSHRTPSESKDGVPYVAMKDIQSDGTINFSTARKVSLNVLIEHKNRYELVEGDFIFGKIGTIGKPVKLIPPFNYTLSANVILIKTEREVLSADFLFYYLSSPLAEKFLFENKSTTSYPVFGMGKARLMIVPLPPISEQHRIVSKLDQLMQYCDQLEAGIRQSQQHNEQLLQQVLREALEG</sequence>
<proteinExistence type="inferred from homology"/>
<organism evidence="5 6">
    <name type="scientific">Acetobacteroides hydrogenigenes</name>
    <dbReference type="NCBI Taxonomy" id="979970"/>
    <lineage>
        <taxon>Bacteria</taxon>
        <taxon>Pseudomonadati</taxon>
        <taxon>Bacteroidota</taxon>
        <taxon>Bacteroidia</taxon>
        <taxon>Bacteroidales</taxon>
        <taxon>Rikenellaceae</taxon>
        <taxon>Acetobacteroides</taxon>
    </lineage>
</organism>
<keyword evidence="2" id="KW-0680">Restriction system</keyword>
<dbReference type="PANTHER" id="PTHR43140">
    <property type="entry name" value="TYPE-1 RESTRICTION ENZYME ECOKI SPECIFICITY PROTEIN"/>
    <property type="match status" value="1"/>
</dbReference>
<dbReference type="AlphaFoldDB" id="A0A4R2EMI0"/>
<dbReference type="OrthoDB" id="2234796at2"/>
<dbReference type="Pfam" id="PF01420">
    <property type="entry name" value="Methylase_S"/>
    <property type="match status" value="2"/>
</dbReference>
<keyword evidence="6" id="KW-1185">Reference proteome</keyword>
<name>A0A4R2EMI0_9BACT</name>
<dbReference type="PANTHER" id="PTHR43140:SF1">
    <property type="entry name" value="TYPE I RESTRICTION ENZYME ECOKI SPECIFICITY SUBUNIT"/>
    <property type="match status" value="1"/>
</dbReference>
<dbReference type="InterPro" id="IPR051212">
    <property type="entry name" value="Type-I_RE_S_subunit"/>
</dbReference>
<keyword evidence="3" id="KW-0238">DNA-binding</keyword>
<reference evidence="5 6" key="1">
    <citation type="submission" date="2019-03" db="EMBL/GenBank/DDBJ databases">
        <title>Genomic Encyclopedia of Archaeal and Bacterial Type Strains, Phase II (KMG-II): from individual species to whole genera.</title>
        <authorList>
            <person name="Goeker M."/>
        </authorList>
    </citation>
    <scope>NUCLEOTIDE SEQUENCE [LARGE SCALE GENOMIC DNA]</scope>
    <source>
        <strain evidence="5 6">RL-C</strain>
    </source>
</reference>
<dbReference type="RefSeq" id="WP_131839307.1">
    <property type="nucleotide sequence ID" value="NZ_SLWB01000007.1"/>
</dbReference>
<dbReference type="Gene3D" id="3.90.220.20">
    <property type="entry name" value="DNA methylase specificity domains"/>
    <property type="match status" value="2"/>
</dbReference>